<dbReference type="InterPro" id="IPR000209">
    <property type="entry name" value="Peptidase_S8/S53_dom"/>
</dbReference>
<dbReference type="InterPro" id="IPR015500">
    <property type="entry name" value="Peptidase_S8_subtilisin-rel"/>
</dbReference>
<dbReference type="Pfam" id="PF00082">
    <property type="entry name" value="Peptidase_S8"/>
    <property type="match status" value="1"/>
</dbReference>
<keyword evidence="10" id="KW-1185">Reference proteome</keyword>
<dbReference type="EMBL" id="JBHUPC010000013">
    <property type="protein sequence ID" value="MFD2892185.1"/>
    <property type="molecule type" value="Genomic_DNA"/>
</dbReference>
<comment type="similarity">
    <text evidence="1 5 6">Belongs to the peptidase S8 family.</text>
</comment>
<evidence type="ECO:0000256" key="3">
    <source>
        <dbReference type="ARBA" id="ARBA00022801"/>
    </source>
</evidence>
<feature type="chain" id="PRO_5046676686" evidence="7">
    <location>
        <begin position="24"/>
        <end position="530"/>
    </location>
</feature>
<dbReference type="InterPro" id="IPR051048">
    <property type="entry name" value="Peptidase_S8/S53_subtilisin"/>
</dbReference>
<dbReference type="PROSITE" id="PS51892">
    <property type="entry name" value="SUBTILASE"/>
    <property type="match status" value="1"/>
</dbReference>
<sequence length="530" mass="57617">MRTLKPFYLSATLALALASCGGAKQMVSTPIENIDNQPLKVTPLAEKDLERWSHLDLAKDTVPGMSVDKAYAELLKGKKSTTVIVGIVDSGVDIRHEDLQGMVWNNPKEIAGNGIDDDNNGYIDDMHGWNFLGDSNNERLEMTRIVAQGPSAPDYAKAKAQLDEEIAGVMQTKQQIDMIVAADKAIKDYLKKDNFTLEDVKGIETTDASLSQYKAMFSQILAGQSKEAFDARIKKGADYVYDQLNYNLNVNFDARKVVGDNVDDLTDTKYGNNNVIGPNPEDAKHGTHVAGIVAQVRGNGKGGDGVAKDVKIMAVRAVPNGDEYDKDIALGIRYAVDNGAKVINGSFGKYYSPHKEWVQDALKYAASKDVLVIFAAGNDSKDLDVENKYPSDSYDGAPEISNNVLIVGALNVKYGSDMVAPFSNYGKKNVDVFAPGMKIYATTPNQTYEYLQGTSMASPNVAGVAALIRSYYPKLSASQVKQIIMESGLLVKNNVKVGEDQHTANFTDVSKTGKIVNAYNAIIMADKMSK</sequence>
<evidence type="ECO:0000256" key="1">
    <source>
        <dbReference type="ARBA" id="ARBA00011073"/>
    </source>
</evidence>
<keyword evidence="4 5" id="KW-0720">Serine protease</keyword>
<accession>A0ABW5YMK0</accession>
<feature type="signal peptide" evidence="7">
    <location>
        <begin position="1"/>
        <end position="23"/>
    </location>
</feature>
<dbReference type="PIRSF" id="PIRSF037892">
    <property type="entry name" value="Subtilisin_rel_SRU_0565"/>
    <property type="match status" value="1"/>
</dbReference>
<feature type="domain" description="Peptidase S8/S53" evidence="8">
    <location>
        <begin position="82"/>
        <end position="488"/>
    </location>
</feature>
<dbReference type="CDD" id="cd07483">
    <property type="entry name" value="Peptidases_S8_Subtilisin_Novo-like"/>
    <property type="match status" value="1"/>
</dbReference>
<evidence type="ECO:0000259" key="8">
    <source>
        <dbReference type="Pfam" id="PF00082"/>
    </source>
</evidence>
<keyword evidence="2 5" id="KW-0645">Protease</keyword>
<reference evidence="10" key="1">
    <citation type="journal article" date="2019" name="Int. J. Syst. Evol. Microbiol.">
        <title>The Global Catalogue of Microorganisms (GCM) 10K type strain sequencing project: providing services to taxonomists for standard genome sequencing and annotation.</title>
        <authorList>
            <consortium name="The Broad Institute Genomics Platform"/>
            <consortium name="The Broad Institute Genome Sequencing Center for Infectious Disease"/>
            <person name="Wu L."/>
            <person name="Ma J."/>
        </authorList>
    </citation>
    <scope>NUCLEOTIDE SEQUENCE [LARGE SCALE GENOMIC DNA]</scope>
    <source>
        <strain evidence="10">KCTC 22671</strain>
    </source>
</reference>
<dbReference type="EC" id="3.4.-.-" evidence="9"/>
<dbReference type="InterPro" id="IPR023827">
    <property type="entry name" value="Peptidase_S8_Asp-AS"/>
</dbReference>
<keyword evidence="7" id="KW-0732">Signal</keyword>
<protein>
    <submittedName>
        <fullName evidence="9">S8 family peptidase</fullName>
        <ecNumber evidence="9">3.4.-.-</ecNumber>
    </submittedName>
</protein>
<feature type="active site" description="Charge relay system" evidence="5">
    <location>
        <position position="285"/>
    </location>
</feature>
<comment type="caution">
    <text evidence="9">The sequence shown here is derived from an EMBL/GenBank/DDBJ whole genome shotgun (WGS) entry which is preliminary data.</text>
</comment>
<dbReference type="GO" id="GO:0016787">
    <property type="term" value="F:hydrolase activity"/>
    <property type="evidence" value="ECO:0007669"/>
    <property type="project" value="UniProtKB-KW"/>
</dbReference>
<keyword evidence="3 5" id="KW-0378">Hydrolase</keyword>
<proteinExistence type="inferred from homology"/>
<dbReference type="InterPro" id="IPR023828">
    <property type="entry name" value="Peptidase_S8_Ser-AS"/>
</dbReference>
<dbReference type="PROSITE" id="PS51257">
    <property type="entry name" value="PROKAR_LIPOPROTEIN"/>
    <property type="match status" value="1"/>
</dbReference>
<evidence type="ECO:0000256" key="5">
    <source>
        <dbReference type="PROSITE-ProRule" id="PRU01240"/>
    </source>
</evidence>
<evidence type="ECO:0000256" key="2">
    <source>
        <dbReference type="ARBA" id="ARBA00022670"/>
    </source>
</evidence>
<feature type="active site" description="Charge relay system" evidence="5">
    <location>
        <position position="89"/>
    </location>
</feature>
<dbReference type="PRINTS" id="PR00723">
    <property type="entry name" value="SUBTILISIN"/>
</dbReference>
<evidence type="ECO:0000256" key="7">
    <source>
        <dbReference type="SAM" id="SignalP"/>
    </source>
</evidence>
<dbReference type="PROSITE" id="PS00136">
    <property type="entry name" value="SUBTILASE_ASP"/>
    <property type="match status" value="1"/>
</dbReference>
<dbReference type="InterPro" id="IPR034080">
    <property type="entry name" value="Protease_P7-like_dom"/>
</dbReference>
<dbReference type="Gene3D" id="3.40.50.200">
    <property type="entry name" value="Peptidase S8/S53 domain"/>
    <property type="match status" value="2"/>
</dbReference>
<evidence type="ECO:0000256" key="6">
    <source>
        <dbReference type="RuleBase" id="RU003355"/>
    </source>
</evidence>
<evidence type="ECO:0000256" key="4">
    <source>
        <dbReference type="ARBA" id="ARBA00022825"/>
    </source>
</evidence>
<dbReference type="RefSeq" id="WP_379811821.1">
    <property type="nucleotide sequence ID" value="NZ_JBHUPC010000013.1"/>
</dbReference>
<dbReference type="InterPro" id="IPR017308">
    <property type="entry name" value="Pept_S8_subtilisin_bacteroid"/>
</dbReference>
<dbReference type="PANTHER" id="PTHR43399">
    <property type="entry name" value="SUBTILISIN-RELATED"/>
    <property type="match status" value="1"/>
</dbReference>
<evidence type="ECO:0000313" key="9">
    <source>
        <dbReference type="EMBL" id="MFD2892185.1"/>
    </source>
</evidence>
<evidence type="ECO:0000313" key="10">
    <source>
        <dbReference type="Proteomes" id="UP001597534"/>
    </source>
</evidence>
<dbReference type="InterPro" id="IPR036852">
    <property type="entry name" value="Peptidase_S8/S53_dom_sf"/>
</dbReference>
<dbReference type="Proteomes" id="UP001597534">
    <property type="component" value="Unassembled WGS sequence"/>
</dbReference>
<gene>
    <name evidence="9" type="ORF">ACFS5J_09195</name>
</gene>
<feature type="active site" description="Charge relay system" evidence="5">
    <location>
        <position position="455"/>
    </location>
</feature>
<dbReference type="SUPFAM" id="SSF52743">
    <property type="entry name" value="Subtilisin-like"/>
    <property type="match status" value="1"/>
</dbReference>
<dbReference type="PROSITE" id="PS00138">
    <property type="entry name" value="SUBTILASE_SER"/>
    <property type="match status" value="1"/>
</dbReference>
<organism evidence="9 10">
    <name type="scientific">Flavobacterium chuncheonense</name>
    <dbReference type="NCBI Taxonomy" id="2026653"/>
    <lineage>
        <taxon>Bacteria</taxon>
        <taxon>Pseudomonadati</taxon>
        <taxon>Bacteroidota</taxon>
        <taxon>Flavobacteriia</taxon>
        <taxon>Flavobacteriales</taxon>
        <taxon>Flavobacteriaceae</taxon>
        <taxon>Flavobacterium</taxon>
    </lineage>
</organism>
<name>A0ABW5YMK0_9FLAO</name>
<dbReference type="PANTHER" id="PTHR43399:SF4">
    <property type="entry name" value="CELL WALL-ASSOCIATED PROTEASE"/>
    <property type="match status" value="1"/>
</dbReference>